<dbReference type="EMBL" id="JBICCN010000254">
    <property type="protein sequence ID" value="KAL3083499.1"/>
    <property type="molecule type" value="Genomic_DNA"/>
</dbReference>
<dbReference type="SUPFAM" id="SSF49562">
    <property type="entry name" value="C2 domain (Calcium/lipid-binding domain, CaLB)"/>
    <property type="match status" value="1"/>
</dbReference>
<organism evidence="3 4">
    <name type="scientific">Heterodera schachtii</name>
    <name type="common">Sugarbeet cyst nematode worm</name>
    <name type="synonym">Tylenchus schachtii</name>
    <dbReference type="NCBI Taxonomy" id="97005"/>
    <lineage>
        <taxon>Eukaryota</taxon>
        <taxon>Metazoa</taxon>
        <taxon>Ecdysozoa</taxon>
        <taxon>Nematoda</taxon>
        <taxon>Chromadorea</taxon>
        <taxon>Rhabditida</taxon>
        <taxon>Tylenchina</taxon>
        <taxon>Tylenchomorpha</taxon>
        <taxon>Tylenchoidea</taxon>
        <taxon>Heteroderidae</taxon>
        <taxon>Heteroderinae</taxon>
        <taxon>Heterodera</taxon>
    </lineage>
</organism>
<keyword evidence="4" id="KW-1185">Reference proteome</keyword>
<dbReference type="AlphaFoldDB" id="A0ABD2IU41"/>
<evidence type="ECO:0000256" key="1">
    <source>
        <dbReference type="SAM" id="MobiDB-lite"/>
    </source>
</evidence>
<accession>A0ABD2IU41</accession>
<feature type="region of interest" description="Disordered" evidence="1">
    <location>
        <begin position="1"/>
        <end position="75"/>
    </location>
</feature>
<proteinExistence type="predicted"/>
<sequence>MQRRFSCTTGPDNGGTEPCISTTTSSSSIGPTAGGQQQQQRTPLSRSITPTALPTSSHSASMRARSLRRTSAQESVDSAFQLLTGGNRRKGSADAYVGQLQPDLYRRRGSVISVSSSGGGAQVVGRVQLQLSYDHSTSDVVIRLTQMNLHPSSATSLSQCHKLRLLCTTPCSSSSNNNNNNGTNCSEEMVGTVAGHVGRRARETGALAFDTASGQCNNLPKEPLKLPLDYAELAQAVLHVELLAQTAEMPPASAMTVEACAGAISAEVCARRAACSVPLCPLGPSADDLTVWADLERTEETFTRGELLLCLQYLPAAERLTLSVHQASNLRLANGGGGTARGNGLPSDVFVRAQLIGPDDKVLKRRKSAARKRTMEPVWDEVLSFEADASTLPRCRLEVQLVGSDRFGRGERLIGQVHFGSTASGGGTGASSASARMSTAARLWRDAIERQWSVPRWVMLEAPFDIAAGGGAILE</sequence>
<comment type="caution">
    <text evidence="3">The sequence shown here is derived from an EMBL/GenBank/DDBJ whole genome shotgun (WGS) entry which is preliminary data.</text>
</comment>
<dbReference type="SMART" id="SM00239">
    <property type="entry name" value="C2"/>
    <property type="match status" value="1"/>
</dbReference>
<dbReference type="Gene3D" id="2.60.40.150">
    <property type="entry name" value="C2 domain"/>
    <property type="match status" value="1"/>
</dbReference>
<evidence type="ECO:0000313" key="4">
    <source>
        <dbReference type="Proteomes" id="UP001620645"/>
    </source>
</evidence>
<gene>
    <name evidence="3" type="ORF">niasHS_011301</name>
</gene>
<evidence type="ECO:0000313" key="3">
    <source>
        <dbReference type="EMBL" id="KAL3083499.1"/>
    </source>
</evidence>
<dbReference type="PROSITE" id="PS50004">
    <property type="entry name" value="C2"/>
    <property type="match status" value="1"/>
</dbReference>
<name>A0ABD2IU41_HETSC</name>
<evidence type="ECO:0000259" key="2">
    <source>
        <dbReference type="PROSITE" id="PS50004"/>
    </source>
</evidence>
<dbReference type="PANTHER" id="PTHR10024">
    <property type="entry name" value="SYNAPTOTAGMIN"/>
    <property type="match status" value="1"/>
</dbReference>
<dbReference type="Proteomes" id="UP001620645">
    <property type="component" value="Unassembled WGS sequence"/>
</dbReference>
<feature type="compositionally biased region" description="Polar residues" evidence="1">
    <location>
        <begin position="1"/>
        <end position="11"/>
    </location>
</feature>
<dbReference type="InterPro" id="IPR000008">
    <property type="entry name" value="C2_dom"/>
</dbReference>
<protein>
    <recommendedName>
        <fullName evidence="2">C2 domain-containing protein</fullName>
    </recommendedName>
</protein>
<dbReference type="Pfam" id="PF00168">
    <property type="entry name" value="C2"/>
    <property type="match status" value="1"/>
</dbReference>
<feature type="compositionally biased region" description="Polar residues" evidence="1">
    <location>
        <begin position="34"/>
        <end position="60"/>
    </location>
</feature>
<feature type="domain" description="C2" evidence="2">
    <location>
        <begin position="303"/>
        <end position="432"/>
    </location>
</feature>
<reference evidence="3 4" key="1">
    <citation type="submission" date="2024-10" db="EMBL/GenBank/DDBJ databases">
        <authorList>
            <person name="Kim D."/>
        </authorList>
    </citation>
    <scope>NUCLEOTIDE SEQUENCE [LARGE SCALE GENOMIC DNA]</scope>
    <source>
        <strain evidence="3">Taebaek</strain>
    </source>
</reference>
<dbReference type="InterPro" id="IPR035892">
    <property type="entry name" value="C2_domain_sf"/>
</dbReference>